<dbReference type="EMBL" id="JBHTBW010000014">
    <property type="protein sequence ID" value="MFC7440573.1"/>
    <property type="molecule type" value="Genomic_DNA"/>
</dbReference>
<dbReference type="InterPro" id="IPR051274">
    <property type="entry name" value="3-5_Exoribonuclease"/>
</dbReference>
<keyword evidence="1" id="KW-0540">Nuclease</keyword>
<dbReference type="Pfam" id="PF00929">
    <property type="entry name" value="RNase_T"/>
    <property type="match status" value="1"/>
</dbReference>
<reference evidence="6" key="1">
    <citation type="journal article" date="2019" name="Int. J. Syst. Evol. Microbiol.">
        <title>The Global Catalogue of Microorganisms (GCM) 10K type strain sequencing project: providing services to taxonomists for standard genome sequencing and annotation.</title>
        <authorList>
            <consortium name="The Broad Institute Genomics Platform"/>
            <consortium name="The Broad Institute Genome Sequencing Center for Infectious Disease"/>
            <person name="Wu L."/>
            <person name="Ma J."/>
        </authorList>
    </citation>
    <scope>NUCLEOTIDE SEQUENCE [LARGE SCALE GENOMIC DNA]</scope>
    <source>
        <strain evidence="6">CGMCC 1.12942</strain>
    </source>
</reference>
<dbReference type="Gene3D" id="3.30.420.10">
    <property type="entry name" value="Ribonuclease H-like superfamily/Ribonuclease H"/>
    <property type="match status" value="1"/>
</dbReference>
<dbReference type="PANTHER" id="PTHR23044:SF61">
    <property type="entry name" value="3'-5' EXORIBONUCLEASE 1-RELATED"/>
    <property type="match status" value="1"/>
</dbReference>
<dbReference type="GO" id="GO:0004527">
    <property type="term" value="F:exonuclease activity"/>
    <property type="evidence" value="ECO:0007669"/>
    <property type="project" value="UniProtKB-KW"/>
</dbReference>
<dbReference type="InterPro" id="IPR013520">
    <property type="entry name" value="Ribonucl_H"/>
</dbReference>
<comment type="caution">
    <text evidence="5">The sequence shown here is derived from an EMBL/GenBank/DDBJ whole genome shotgun (WGS) entry which is preliminary data.</text>
</comment>
<evidence type="ECO:0000259" key="4">
    <source>
        <dbReference type="Pfam" id="PF00929"/>
    </source>
</evidence>
<gene>
    <name evidence="5" type="ORF">ACFQNG_05365</name>
</gene>
<dbReference type="RefSeq" id="WP_379863851.1">
    <property type="nucleotide sequence ID" value="NZ_JBHTBW010000014.1"/>
</dbReference>
<feature type="domain" description="Exonuclease" evidence="4">
    <location>
        <begin position="5"/>
        <end position="72"/>
    </location>
</feature>
<dbReference type="CDD" id="cd06133">
    <property type="entry name" value="ERI-1_3'hExo_like"/>
    <property type="match status" value="1"/>
</dbReference>
<protein>
    <submittedName>
        <fullName evidence="5">Exonuclease domain-containing protein</fullName>
    </submittedName>
</protein>
<keyword evidence="2" id="KW-0378">Hydrolase</keyword>
<evidence type="ECO:0000256" key="2">
    <source>
        <dbReference type="ARBA" id="ARBA00022801"/>
    </source>
</evidence>
<name>A0ABW2RI12_9BACL</name>
<proteinExistence type="predicted"/>
<keyword evidence="6" id="KW-1185">Reference proteome</keyword>
<dbReference type="InterPro" id="IPR012337">
    <property type="entry name" value="RNaseH-like_sf"/>
</dbReference>
<evidence type="ECO:0000313" key="5">
    <source>
        <dbReference type="EMBL" id="MFC7440573.1"/>
    </source>
</evidence>
<dbReference type="Proteomes" id="UP001596500">
    <property type="component" value="Unassembled WGS sequence"/>
</dbReference>
<dbReference type="SUPFAM" id="SSF53098">
    <property type="entry name" value="Ribonuclease H-like"/>
    <property type="match status" value="1"/>
</dbReference>
<keyword evidence="3 5" id="KW-0269">Exonuclease</keyword>
<dbReference type="InterPro" id="IPR047201">
    <property type="entry name" value="ERI-1_3'hExo-like"/>
</dbReference>
<dbReference type="InterPro" id="IPR036397">
    <property type="entry name" value="RNaseH_sf"/>
</dbReference>
<accession>A0ABW2RI12</accession>
<sequence>MAHLLIIDFEATCHEAKQEAPRHFSSEIIEIGAVLLEVETLKIKETYQRFVKPTRFPQLSPFCMQLTSITQAWG</sequence>
<organism evidence="5 6">
    <name type="scientific">Laceyella putida</name>
    <dbReference type="NCBI Taxonomy" id="110101"/>
    <lineage>
        <taxon>Bacteria</taxon>
        <taxon>Bacillati</taxon>
        <taxon>Bacillota</taxon>
        <taxon>Bacilli</taxon>
        <taxon>Bacillales</taxon>
        <taxon>Thermoactinomycetaceae</taxon>
        <taxon>Laceyella</taxon>
    </lineage>
</organism>
<evidence type="ECO:0000313" key="6">
    <source>
        <dbReference type="Proteomes" id="UP001596500"/>
    </source>
</evidence>
<dbReference type="PANTHER" id="PTHR23044">
    <property type="entry name" value="3'-5' EXONUCLEASE ERI1-RELATED"/>
    <property type="match status" value="1"/>
</dbReference>
<evidence type="ECO:0000256" key="3">
    <source>
        <dbReference type="ARBA" id="ARBA00022839"/>
    </source>
</evidence>
<evidence type="ECO:0000256" key="1">
    <source>
        <dbReference type="ARBA" id="ARBA00022722"/>
    </source>
</evidence>